<sequence length="335" mass="38478">MSLKQLSHAHIMAIVDAWRDMDGAPEVEIGSLEPLLWRDEQYRIHDVVGALTERGFKVSMTTNGQLLDIFAKNLSRAGLSLIRTSWHSTDPLMFREISGGYGDYNRFMRGIALALESGIKIAFNRVLHKGYADDIPEQLSFIERYKSRLKLYTLLWTPQNASTHESFYQDWRPVVRESILPRTLKIVRVRKQLGRGRLRFHLIGGGSVEVKLGDRLDRSVHPCASCSFKNECEEGFGDYVRVDPRLHLYFCYMRRDLGFQIPEYFGRPEVLKQKLQEAIGTVDVESLLATTPLRLTVTPFCNFNCRAPGAEQGWCMEELGEFVYPKIRASLLNRE</sequence>
<organism evidence="6 7">
    <name type="scientific">Candidatus Giovannonibacteria bacterium GW2011_GWA2_44_26</name>
    <dbReference type="NCBI Taxonomy" id="1618648"/>
    <lineage>
        <taxon>Bacteria</taxon>
        <taxon>Candidatus Giovannoniibacteriota</taxon>
    </lineage>
</organism>
<evidence type="ECO:0000256" key="4">
    <source>
        <dbReference type="ARBA" id="ARBA00023014"/>
    </source>
</evidence>
<dbReference type="InterPro" id="IPR058240">
    <property type="entry name" value="rSAM_sf"/>
</dbReference>
<accession>A0A0G1IV05</accession>
<keyword evidence="4" id="KW-0411">Iron-sulfur</keyword>
<dbReference type="Proteomes" id="UP000033945">
    <property type="component" value="Unassembled WGS sequence"/>
</dbReference>
<comment type="caution">
    <text evidence="6">The sequence shown here is derived from an EMBL/GenBank/DDBJ whole genome shotgun (WGS) entry which is preliminary data.</text>
</comment>
<dbReference type="Gene3D" id="3.20.20.70">
    <property type="entry name" value="Aldolase class I"/>
    <property type="match status" value="1"/>
</dbReference>
<keyword evidence="1" id="KW-0949">S-adenosyl-L-methionine</keyword>
<dbReference type="EMBL" id="LCIT01000009">
    <property type="protein sequence ID" value="KKT62793.1"/>
    <property type="molecule type" value="Genomic_DNA"/>
</dbReference>
<protein>
    <submittedName>
        <fullName evidence="6">Molybdenum cofactor biosynthesis protein</fullName>
    </submittedName>
</protein>
<dbReference type="PANTHER" id="PTHR11228:SF7">
    <property type="entry name" value="PQQA PEPTIDE CYCLASE"/>
    <property type="match status" value="1"/>
</dbReference>
<dbReference type="GO" id="GO:0046872">
    <property type="term" value="F:metal ion binding"/>
    <property type="evidence" value="ECO:0007669"/>
    <property type="project" value="UniProtKB-KW"/>
</dbReference>
<gene>
    <name evidence="6" type="ORF">UW55_C0009G0024</name>
</gene>
<evidence type="ECO:0000313" key="7">
    <source>
        <dbReference type="Proteomes" id="UP000033945"/>
    </source>
</evidence>
<keyword evidence="3" id="KW-0408">Iron</keyword>
<dbReference type="AlphaFoldDB" id="A0A0G1IV05"/>
<dbReference type="SUPFAM" id="SSF102114">
    <property type="entry name" value="Radical SAM enzymes"/>
    <property type="match status" value="1"/>
</dbReference>
<dbReference type="InterPro" id="IPR013785">
    <property type="entry name" value="Aldolase_TIM"/>
</dbReference>
<name>A0A0G1IV05_9BACT</name>
<dbReference type="GO" id="GO:0003824">
    <property type="term" value="F:catalytic activity"/>
    <property type="evidence" value="ECO:0007669"/>
    <property type="project" value="InterPro"/>
</dbReference>
<evidence type="ECO:0000256" key="1">
    <source>
        <dbReference type="ARBA" id="ARBA00022691"/>
    </source>
</evidence>
<dbReference type="Pfam" id="PF04055">
    <property type="entry name" value="Radical_SAM"/>
    <property type="match status" value="1"/>
</dbReference>
<evidence type="ECO:0000256" key="2">
    <source>
        <dbReference type="ARBA" id="ARBA00022723"/>
    </source>
</evidence>
<proteinExistence type="predicted"/>
<reference evidence="6 7" key="1">
    <citation type="journal article" date="2015" name="Nature">
        <title>rRNA introns, odd ribosomes, and small enigmatic genomes across a large radiation of phyla.</title>
        <authorList>
            <person name="Brown C.T."/>
            <person name="Hug L.A."/>
            <person name="Thomas B.C."/>
            <person name="Sharon I."/>
            <person name="Castelle C.J."/>
            <person name="Singh A."/>
            <person name="Wilkins M.J."/>
            <person name="Williams K.H."/>
            <person name="Banfield J.F."/>
        </authorList>
    </citation>
    <scope>NUCLEOTIDE SEQUENCE [LARGE SCALE GENOMIC DNA]</scope>
</reference>
<evidence type="ECO:0000259" key="5">
    <source>
        <dbReference type="PROSITE" id="PS51918"/>
    </source>
</evidence>
<dbReference type="InterPro" id="IPR007197">
    <property type="entry name" value="rSAM"/>
</dbReference>
<dbReference type="PANTHER" id="PTHR11228">
    <property type="entry name" value="RADICAL SAM DOMAIN PROTEIN"/>
    <property type="match status" value="1"/>
</dbReference>
<dbReference type="GO" id="GO:0051536">
    <property type="term" value="F:iron-sulfur cluster binding"/>
    <property type="evidence" value="ECO:0007669"/>
    <property type="project" value="UniProtKB-KW"/>
</dbReference>
<dbReference type="InterPro" id="IPR050377">
    <property type="entry name" value="Radical_SAM_PqqE_MftC-like"/>
</dbReference>
<keyword evidence="2" id="KW-0479">Metal-binding</keyword>
<dbReference type="PROSITE" id="PS51918">
    <property type="entry name" value="RADICAL_SAM"/>
    <property type="match status" value="1"/>
</dbReference>
<feature type="domain" description="Radical SAM core" evidence="5">
    <location>
        <begin position="1"/>
        <end position="197"/>
    </location>
</feature>
<evidence type="ECO:0000313" key="6">
    <source>
        <dbReference type="EMBL" id="KKT62793.1"/>
    </source>
</evidence>
<evidence type="ECO:0000256" key="3">
    <source>
        <dbReference type="ARBA" id="ARBA00023004"/>
    </source>
</evidence>